<dbReference type="EMBL" id="BJMD01000001">
    <property type="protein sequence ID" value="GEB17492.1"/>
    <property type="molecule type" value="Genomic_DNA"/>
</dbReference>
<evidence type="ECO:0000313" key="2">
    <source>
        <dbReference type="EMBL" id="GEB17492.1"/>
    </source>
</evidence>
<dbReference type="GeneID" id="97302288"/>
<proteinExistence type="predicted"/>
<dbReference type="GO" id="GO:0043565">
    <property type="term" value="F:sequence-specific DNA binding"/>
    <property type="evidence" value="ECO:0007669"/>
    <property type="project" value="InterPro"/>
</dbReference>
<evidence type="ECO:0000313" key="3">
    <source>
        <dbReference type="Proteomes" id="UP000317715"/>
    </source>
</evidence>
<dbReference type="Pfam" id="PF12833">
    <property type="entry name" value="HTH_18"/>
    <property type="match status" value="1"/>
</dbReference>
<name>A0A4Y3N7G7_PAEAU</name>
<keyword evidence="3" id="KW-1185">Reference proteome</keyword>
<accession>A0A4Y3N7G7</accession>
<sequence>MVFHRVNQFAGHTKLAMMYEQKPSSSPAINSVWRAFVEEPDIYTDPANEFWGLAFTRHSDATLRAELIGPSLQPRVLESIQGDNYWGVEFRSHVVIDGASKQSILGETVELAVDGDFFEFLGRQYSIPEYEGLEAFVGRLLDDGAIVSRDDVGRSLAGDIGGYSPRSWQRHIRWVTGLSRKQIEQLERARAAFFLLQSGYSASSAAAAAGYADQAHMSRSLRLLRSETPAQIIARHVAD</sequence>
<dbReference type="OrthoDB" id="2559672at2"/>
<dbReference type="RefSeq" id="WP_141280895.1">
    <property type="nucleotide sequence ID" value="NZ_BAAAWK010000001.1"/>
</dbReference>
<dbReference type="Proteomes" id="UP000317715">
    <property type="component" value="Unassembled WGS sequence"/>
</dbReference>
<dbReference type="GO" id="GO:0003700">
    <property type="term" value="F:DNA-binding transcription factor activity"/>
    <property type="evidence" value="ECO:0007669"/>
    <property type="project" value="InterPro"/>
</dbReference>
<reference evidence="2 3" key="1">
    <citation type="submission" date="2019-06" db="EMBL/GenBank/DDBJ databases">
        <title>Whole genome shotgun sequence of Paenarthrobacter aurescens NBRC 12136.</title>
        <authorList>
            <person name="Hosoyama A."/>
            <person name="Uohara A."/>
            <person name="Ohji S."/>
            <person name="Ichikawa N."/>
        </authorList>
    </citation>
    <scope>NUCLEOTIDE SEQUENCE [LARGE SCALE GENOMIC DNA]</scope>
    <source>
        <strain evidence="2 3">NBRC 12136</strain>
    </source>
</reference>
<dbReference type="Gene3D" id="1.10.10.60">
    <property type="entry name" value="Homeodomain-like"/>
    <property type="match status" value="1"/>
</dbReference>
<evidence type="ECO:0000259" key="1">
    <source>
        <dbReference type="PROSITE" id="PS01124"/>
    </source>
</evidence>
<feature type="domain" description="HTH araC/xylS-type" evidence="1">
    <location>
        <begin position="162"/>
        <end position="235"/>
    </location>
</feature>
<comment type="caution">
    <text evidence="2">The sequence shown here is derived from an EMBL/GenBank/DDBJ whole genome shotgun (WGS) entry which is preliminary data.</text>
</comment>
<dbReference type="AlphaFoldDB" id="A0A4Y3N7G7"/>
<dbReference type="PROSITE" id="PS01124">
    <property type="entry name" value="HTH_ARAC_FAMILY_2"/>
    <property type="match status" value="1"/>
</dbReference>
<dbReference type="InterPro" id="IPR018060">
    <property type="entry name" value="HTH_AraC"/>
</dbReference>
<gene>
    <name evidence="2" type="ORF">AAU01_02470</name>
</gene>
<protein>
    <recommendedName>
        <fullName evidence="1">HTH araC/xylS-type domain-containing protein</fullName>
    </recommendedName>
</protein>
<organism evidence="2 3">
    <name type="scientific">Paenarthrobacter aurescens</name>
    <name type="common">Arthrobacter aurescens</name>
    <dbReference type="NCBI Taxonomy" id="43663"/>
    <lineage>
        <taxon>Bacteria</taxon>
        <taxon>Bacillati</taxon>
        <taxon>Actinomycetota</taxon>
        <taxon>Actinomycetes</taxon>
        <taxon>Micrococcales</taxon>
        <taxon>Micrococcaceae</taxon>
        <taxon>Paenarthrobacter</taxon>
    </lineage>
</organism>